<feature type="region of interest" description="Disordered" evidence="3">
    <location>
        <begin position="131"/>
        <end position="150"/>
    </location>
</feature>
<reference evidence="5" key="2">
    <citation type="submission" date="2025-09" db="UniProtKB">
        <authorList>
            <consortium name="Ensembl"/>
        </authorList>
    </citation>
    <scope>IDENTIFICATION</scope>
</reference>
<dbReference type="AlphaFoldDB" id="A0A8C7C1H3"/>
<dbReference type="Gene3D" id="2.60.40.10">
    <property type="entry name" value="Immunoglobulins"/>
    <property type="match status" value="1"/>
</dbReference>
<dbReference type="SMART" id="SM00406">
    <property type="entry name" value="IGv"/>
    <property type="match status" value="1"/>
</dbReference>
<evidence type="ECO:0000259" key="4">
    <source>
        <dbReference type="PROSITE" id="PS50835"/>
    </source>
</evidence>
<evidence type="ECO:0000256" key="1">
    <source>
        <dbReference type="ARBA" id="ARBA00022729"/>
    </source>
</evidence>
<dbReference type="GeneTree" id="ENSGT00940000163595"/>
<dbReference type="PANTHER" id="PTHR23268:SF110">
    <property type="entry name" value="T CELL RECEPTOR BETA VARIABLE 27"/>
    <property type="match status" value="1"/>
</dbReference>
<dbReference type="InterPro" id="IPR036179">
    <property type="entry name" value="Ig-like_dom_sf"/>
</dbReference>
<reference evidence="5" key="1">
    <citation type="submission" date="2025-08" db="UniProtKB">
        <authorList>
            <consortium name="Ensembl"/>
        </authorList>
    </citation>
    <scope>IDENTIFICATION</scope>
</reference>
<sequence>MNNRALSLFDHFFFSATGPVEAGVTQTPRHFITRTGRQLTLYCSQDMDHEVMYWYRQDPGVGLKLIYFSRNVKFIEGGDVPDGYSVLRKEKKDFPLTLKSTATNQTSVYLCASSVSTALLSQLLSAQKEHHKSKETPCQAGGKLPPPSVP</sequence>
<proteinExistence type="predicted"/>
<evidence type="ECO:0000256" key="2">
    <source>
        <dbReference type="ARBA" id="ARBA00022859"/>
    </source>
</evidence>
<dbReference type="GO" id="GO:0007166">
    <property type="term" value="P:cell surface receptor signaling pathway"/>
    <property type="evidence" value="ECO:0007669"/>
    <property type="project" value="TreeGrafter"/>
</dbReference>
<dbReference type="Ensembl" id="ENSNVIT00000029785.1">
    <property type="protein sequence ID" value="ENSNVIP00000025686.1"/>
    <property type="gene ID" value="ENSNVIG00000019872.1"/>
</dbReference>
<evidence type="ECO:0000313" key="5">
    <source>
        <dbReference type="Ensembl" id="ENSNVIP00000025686.1"/>
    </source>
</evidence>
<dbReference type="PROSITE" id="PS50835">
    <property type="entry name" value="IG_LIKE"/>
    <property type="match status" value="1"/>
</dbReference>
<dbReference type="InterPro" id="IPR007110">
    <property type="entry name" value="Ig-like_dom"/>
</dbReference>
<dbReference type="GO" id="GO:0002376">
    <property type="term" value="P:immune system process"/>
    <property type="evidence" value="ECO:0007669"/>
    <property type="project" value="UniProtKB-KW"/>
</dbReference>
<organism evidence="5 6">
    <name type="scientific">Neovison vison</name>
    <name type="common">American mink</name>
    <name type="synonym">Mustela vison</name>
    <dbReference type="NCBI Taxonomy" id="452646"/>
    <lineage>
        <taxon>Eukaryota</taxon>
        <taxon>Metazoa</taxon>
        <taxon>Chordata</taxon>
        <taxon>Craniata</taxon>
        <taxon>Vertebrata</taxon>
        <taxon>Euteleostomi</taxon>
        <taxon>Mammalia</taxon>
        <taxon>Eutheria</taxon>
        <taxon>Laurasiatheria</taxon>
        <taxon>Carnivora</taxon>
        <taxon>Caniformia</taxon>
        <taxon>Musteloidea</taxon>
        <taxon>Mustelidae</taxon>
        <taxon>Mustelinae</taxon>
        <taxon>Neogale</taxon>
    </lineage>
</organism>
<keyword evidence="1" id="KW-0732">Signal</keyword>
<dbReference type="InterPro" id="IPR013106">
    <property type="entry name" value="Ig_V-set"/>
</dbReference>
<protein>
    <recommendedName>
        <fullName evidence="4">Ig-like domain-containing protein</fullName>
    </recommendedName>
</protein>
<accession>A0A8C7C1H3</accession>
<dbReference type="SUPFAM" id="SSF48726">
    <property type="entry name" value="Immunoglobulin"/>
    <property type="match status" value="1"/>
</dbReference>
<name>A0A8C7C1H3_NEOVI</name>
<evidence type="ECO:0000256" key="3">
    <source>
        <dbReference type="SAM" id="MobiDB-lite"/>
    </source>
</evidence>
<keyword evidence="6" id="KW-1185">Reference proteome</keyword>
<feature type="domain" description="Ig-like" evidence="4">
    <location>
        <begin position="19"/>
        <end position="121"/>
    </location>
</feature>
<dbReference type="Proteomes" id="UP000694425">
    <property type="component" value="Unplaced"/>
</dbReference>
<evidence type="ECO:0000313" key="6">
    <source>
        <dbReference type="Proteomes" id="UP000694425"/>
    </source>
</evidence>
<dbReference type="Pfam" id="PF07686">
    <property type="entry name" value="V-set"/>
    <property type="match status" value="1"/>
</dbReference>
<dbReference type="GO" id="GO:0005886">
    <property type="term" value="C:plasma membrane"/>
    <property type="evidence" value="ECO:0007669"/>
    <property type="project" value="TreeGrafter"/>
</dbReference>
<keyword evidence="2" id="KW-0391">Immunity</keyword>
<dbReference type="InterPro" id="IPR050413">
    <property type="entry name" value="TCR_beta_variable"/>
</dbReference>
<dbReference type="InterPro" id="IPR013783">
    <property type="entry name" value="Ig-like_fold"/>
</dbReference>
<dbReference type="PANTHER" id="PTHR23268">
    <property type="entry name" value="T-CELL RECEPTOR BETA CHAIN"/>
    <property type="match status" value="1"/>
</dbReference>